<dbReference type="AlphaFoldDB" id="A0AAD5I7V6"/>
<feature type="transmembrane region" description="Helical" evidence="6">
    <location>
        <begin position="437"/>
        <end position="453"/>
    </location>
</feature>
<feature type="domain" description="Peptidase S54 rhomboid" evidence="7">
    <location>
        <begin position="335"/>
        <end position="474"/>
    </location>
</feature>
<protein>
    <recommendedName>
        <fullName evidence="7">Peptidase S54 rhomboid domain-containing protein</fullName>
    </recommendedName>
</protein>
<gene>
    <name evidence="8" type="ORF">LWI28_028189</name>
</gene>
<reference evidence="8" key="1">
    <citation type="journal article" date="2022" name="Plant J.">
        <title>Strategies of tolerance reflected in two North American maple genomes.</title>
        <authorList>
            <person name="McEvoy S.L."/>
            <person name="Sezen U.U."/>
            <person name="Trouern-Trend A."/>
            <person name="McMahon S.M."/>
            <person name="Schaberg P.G."/>
            <person name="Yang J."/>
            <person name="Wegrzyn J.L."/>
            <person name="Swenson N.G."/>
        </authorList>
    </citation>
    <scope>NUCLEOTIDE SEQUENCE</scope>
    <source>
        <strain evidence="8">91603</strain>
    </source>
</reference>
<keyword evidence="3 6" id="KW-0812">Transmembrane</keyword>
<comment type="similarity">
    <text evidence="2">Belongs to the peptidase S54 family.</text>
</comment>
<dbReference type="Gene3D" id="1.20.1540.10">
    <property type="entry name" value="Rhomboid-like"/>
    <property type="match status" value="1"/>
</dbReference>
<dbReference type="GO" id="GO:0004252">
    <property type="term" value="F:serine-type endopeptidase activity"/>
    <property type="evidence" value="ECO:0007669"/>
    <property type="project" value="InterPro"/>
</dbReference>
<keyword evidence="9" id="KW-1185">Reference proteome</keyword>
<feature type="transmembrane region" description="Helical" evidence="6">
    <location>
        <begin position="371"/>
        <end position="393"/>
    </location>
</feature>
<dbReference type="Pfam" id="PF01694">
    <property type="entry name" value="Rhomboid"/>
    <property type="match status" value="1"/>
</dbReference>
<evidence type="ECO:0000313" key="8">
    <source>
        <dbReference type="EMBL" id="KAI9154567.1"/>
    </source>
</evidence>
<feature type="transmembrane region" description="Helical" evidence="6">
    <location>
        <begin position="344"/>
        <end position="364"/>
    </location>
</feature>
<proteinExistence type="inferred from homology"/>
<organism evidence="8 9">
    <name type="scientific">Acer negundo</name>
    <name type="common">Box elder</name>
    <dbReference type="NCBI Taxonomy" id="4023"/>
    <lineage>
        <taxon>Eukaryota</taxon>
        <taxon>Viridiplantae</taxon>
        <taxon>Streptophyta</taxon>
        <taxon>Embryophyta</taxon>
        <taxon>Tracheophyta</taxon>
        <taxon>Spermatophyta</taxon>
        <taxon>Magnoliopsida</taxon>
        <taxon>eudicotyledons</taxon>
        <taxon>Gunneridae</taxon>
        <taxon>Pentapetalae</taxon>
        <taxon>rosids</taxon>
        <taxon>malvids</taxon>
        <taxon>Sapindales</taxon>
        <taxon>Sapindaceae</taxon>
        <taxon>Hippocastanoideae</taxon>
        <taxon>Acereae</taxon>
        <taxon>Acer</taxon>
    </lineage>
</organism>
<feature type="transmembrane region" description="Helical" evidence="6">
    <location>
        <begin position="459"/>
        <end position="478"/>
    </location>
</feature>
<sequence>MERDAILSGSLKSNHIELQDMRSEKKCGANSGRSAIISEQVFALVSVFTELVEAIELEQVIASGKSHLLKRKFASFIFSLGVHFNFHDTNCNLAALNASCMAVVPLCYKIPCKEQVVVPIQNSVRNSEQEFIGGRITLKNNRRRHDTCSRGYVKSFSKQNMYRVCYASASASESSTSKGQLRLLHSYFAKQHQHDANQISSEFSNKTTEILCTSANKGLDSLDAYLGKLNKDANLGNYVSSASDDQNTESNLVVRPYSVRKTLKDYRKLRQKDSRNGELQQNNETPDLCLISTLASINIAVFLFEIASPIRNSEFELFSLPLLYGAKINDLILIGEWWRLVTPMFLHAGAVHVALSCWGLVTFGPQVCKGYGSFTFLLIYTLGGISGNLTSFLHTPQPTVGGTGPVFAVIGAWIIYQIQNKDVIVKDPSESSMFHKAIIATALGFIMTNFGPVDNWTHLGAAFTGLIYGFITCPIVQVDETSSRSQEERIRLVRQSADPCKSLFIFTIFILVLSSTLLFFFEPL</sequence>
<evidence type="ECO:0000259" key="7">
    <source>
        <dbReference type="Pfam" id="PF01694"/>
    </source>
</evidence>
<dbReference type="SUPFAM" id="SSF144091">
    <property type="entry name" value="Rhomboid-like"/>
    <property type="match status" value="1"/>
</dbReference>
<evidence type="ECO:0000256" key="1">
    <source>
        <dbReference type="ARBA" id="ARBA00004141"/>
    </source>
</evidence>
<feature type="transmembrane region" description="Helical" evidence="6">
    <location>
        <begin position="499"/>
        <end position="521"/>
    </location>
</feature>
<dbReference type="PANTHER" id="PTHR43731">
    <property type="entry name" value="RHOMBOID PROTEASE"/>
    <property type="match status" value="1"/>
</dbReference>
<dbReference type="EMBL" id="JAJSOW010000108">
    <property type="protein sequence ID" value="KAI9154567.1"/>
    <property type="molecule type" value="Genomic_DNA"/>
</dbReference>
<dbReference type="Proteomes" id="UP001064489">
    <property type="component" value="Chromosome 11"/>
</dbReference>
<dbReference type="GO" id="GO:0016020">
    <property type="term" value="C:membrane"/>
    <property type="evidence" value="ECO:0007669"/>
    <property type="project" value="UniProtKB-SubCell"/>
</dbReference>
<evidence type="ECO:0000256" key="6">
    <source>
        <dbReference type="SAM" id="Phobius"/>
    </source>
</evidence>
<dbReference type="InterPro" id="IPR035952">
    <property type="entry name" value="Rhomboid-like_sf"/>
</dbReference>
<dbReference type="FunFam" id="1.20.1540.10:FF:000017">
    <property type="entry name" value="RHOMBOID-like protein 9, chloroplastic"/>
    <property type="match status" value="1"/>
</dbReference>
<keyword evidence="4 6" id="KW-1133">Transmembrane helix</keyword>
<accession>A0AAD5I7V6</accession>
<evidence type="ECO:0000256" key="2">
    <source>
        <dbReference type="ARBA" id="ARBA00009045"/>
    </source>
</evidence>
<feature type="transmembrane region" description="Helical" evidence="6">
    <location>
        <begin position="399"/>
        <end position="416"/>
    </location>
</feature>
<evidence type="ECO:0000256" key="4">
    <source>
        <dbReference type="ARBA" id="ARBA00022989"/>
    </source>
</evidence>
<dbReference type="PANTHER" id="PTHR43731:SF30">
    <property type="entry name" value="RHOMBOID-LIKE PROTEIN 9, CHLOROPLASTIC"/>
    <property type="match status" value="1"/>
</dbReference>
<evidence type="ECO:0000313" key="9">
    <source>
        <dbReference type="Proteomes" id="UP001064489"/>
    </source>
</evidence>
<comment type="subcellular location">
    <subcellularLocation>
        <location evidence="1">Membrane</location>
        <topology evidence="1">Multi-pass membrane protein</topology>
    </subcellularLocation>
</comment>
<name>A0AAD5I7V6_ACENE</name>
<evidence type="ECO:0000256" key="3">
    <source>
        <dbReference type="ARBA" id="ARBA00022692"/>
    </source>
</evidence>
<dbReference type="InterPro" id="IPR022764">
    <property type="entry name" value="Peptidase_S54_rhomboid_dom"/>
</dbReference>
<comment type="caution">
    <text evidence="8">The sequence shown here is derived from an EMBL/GenBank/DDBJ whole genome shotgun (WGS) entry which is preliminary data.</text>
</comment>
<reference evidence="8" key="2">
    <citation type="submission" date="2023-02" db="EMBL/GenBank/DDBJ databases">
        <authorList>
            <person name="Swenson N.G."/>
            <person name="Wegrzyn J.L."/>
            <person name="Mcevoy S.L."/>
        </authorList>
    </citation>
    <scope>NUCLEOTIDE SEQUENCE</scope>
    <source>
        <strain evidence="8">91603</strain>
        <tissue evidence="8">Leaf</tissue>
    </source>
</reference>
<evidence type="ECO:0000256" key="5">
    <source>
        <dbReference type="ARBA" id="ARBA00023136"/>
    </source>
</evidence>
<keyword evidence="5 6" id="KW-0472">Membrane</keyword>
<dbReference type="InterPro" id="IPR050925">
    <property type="entry name" value="Rhomboid_protease_S54"/>
</dbReference>